<dbReference type="EMBL" id="FMZO01000009">
    <property type="protein sequence ID" value="SDD49213.1"/>
    <property type="molecule type" value="Genomic_DNA"/>
</dbReference>
<reference evidence="2" key="1">
    <citation type="submission" date="2016-10" db="EMBL/GenBank/DDBJ databases">
        <authorList>
            <person name="Varghese N."/>
            <person name="Submissions S."/>
        </authorList>
    </citation>
    <scope>NUCLEOTIDE SEQUENCE [LARGE SCALE GENOMIC DNA]</scope>
    <source>
        <strain evidence="2">DSM 25811 / CCM 8410 / LMG 26954 / E90</strain>
    </source>
</reference>
<protein>
    <submittedName>
        <fullName evidence="1">Uncharacterized protein</fullName>
    </submittedName>
</protein>
<dbReference type="Proteomes" id="UP000198757">
    <property type="component" value="Unassembled WGS sequence"/>
</dbReference>
<dbReference type="AlphaFoldDB" id="A0A1G6V747"/>
<accession>A0A1G6V747</accession>
<proteinExistence type="predicted"/>
<dbReference type="STRING" id="1285928.SAMN04487894_109214"/>
<dbReference type="RefSeq" id="WP_090391345.1">
    <property type="nucleotide sequence ID" value="NZ_FMZO01000009.1"/>
</dbReference>
<evidence type="ECO:0000313" key="1">
    <source>
        <dbReference type="EMBL" id="SDD49213.1"/>
    </source>
</evidence>
<name>A0A1G6V747_NIADE</name>
<gene>
    <name evidence="1" type="ORF">SAMN04487894_109214</name>
</gene>
<organism evidence="1 2">
    <name type="scientific">Niabella drilacis (strain DSM 25811 / CCM 8410 / CCUG 62505 / LMG 26954 / E90)</name>
    <dbReference type="NCBI Taxonomy" id="1285928"/>
    <lineage>
        <taxon>Bacteria</taxon>
        <taxon>Pseudomonadati</taxon>
        <taxon>Bacteroidota</taxon>
        <taxon>Chitinophagia</taxon>
        <taxon>Chitinophagales</taxon>
        <taxon>Chitinophagaceae</taxon>
        <taxon>Niabella</taxon>
    </lineage>
</organism>
<dbReference type="OrthoDB" id="5505971at2"/>
<evidence type="ECO:0000313" key="2">
    <source>
        <dbReference type="Proteomes" id="UP000198757"/>
    </source>
</evidence>
<keyword evidence="2" id="KW-1185">Reference proteome</keyword>
<sequence length="340" mass="36197">MKIKHSILLPVFVIAGLKLVAQESAGKTVHLGLVTPISTQGRYARDISPAFALHILQGVNHDNKGASVAGLHTTLYGSNRGVMVSGLVNQVKGSNKGVAVAGLVNTSRNGRGLQLAGLHNQEAGNGFIQVAGLSNYSHYSLLQLAGLVNTSRHAGYQIAGLVNNAQTVKGIQLSGLINIADSSRYPIGILNFIKTGEKQLGLQVYDDVSAGIVLRTGSYKTYGIIGAGLARDKDQNSTVLQMETGLGYRIPLARGLRVNTEAVLLARTDVHNFIRHIESLRTLLGVKVTPAIELTVGPALYLTDQSDSELFSGHYIWKIKKRESVLLVAPGAVAGINIRL</sequence>